<evidence type="ECO:0000259" key="3">
    <source>
        <dbReference type="Pfam" id="PF01370"/>
    </source>
</evidence>
<evidence type="ECO:0000313" key="4">
    <source>
        <dbReference type="EMBL" id="MDR6243946.1"/>
    </source>
</evidence>
<evidence type="ECO:0000256" key="1">
    <source>
        <dbReference type="ARBA" id="ARBA00004370"/>
    </source>
</evidence>
<dbReference type="InterPro" id="IPR036291">
    <property type="entry name" value="NAD(P)-bd_dom_sf"/>
</dbReference>
<comment type="caution">
    <text evidence="4">The sequence shown here is derived from an EMBL/GenBank/DDBJ whole genome shotgun (WGS) entry which is preliminary data.</text>
</comment>
<dbReference type="SUPFAM" id="SSF51735">
    <property type="entry name" value="NAD(P)-binding Rossmann-fold domains"/>
    <property type="match status" value="1"/>
</dbReference>
<dbReference type="Pfam" id="PF01370">
    <property type="entry name" value="Epimerase"/>
    <property type="match status" value="1"/>
</dbReference>
<reference evidence="4 5" key="1">
    <citation type="submission" date="2023-07" db="EMBL/GenBank/DDBJ databases">
        <title>Genomic Encyclopedia of Type Strains, Phase IV (KMG-IV): sequencing the most valuable type-strain genomes for metagenomic binning, comparative biology and taxonomic classification.</title>
        <authorList>
            <person name="Goeker M."/>
        </authorList>
    </citation>
    <scope>NUCLEOTIDE SEQUENCE [LARGE SCALE GENOMIC DNA]</scope>
    <source>
        <strain evidence="4 5">DSM 22170</strain>
    </source>
</reference>
<dbReference type="CDD" id="cd05250">
    <property type="entry name" value="CC3_like_SDR_a"/>
    <property type="match status" value="1"/>
</dbReference>
<organism evidence="4 5">
    <name type="scientific">Paenibacillus hunanensis</name>
    <dbReference type="NCBI Taxonomy" id="539262"/>
    <lineage>
        <taxon>Bacteria</taxon>
        <taxon>Bacillati</taxon>
        <taxon>Bacillota</taxon>
        <taxon>Bacilli</taxon>
        <taxon>Bacillales</taxon>
        <taxon>Paenibacillaceae</taxon>
        <taxon>Paenibacillus</taxon>
    </lineage>
</organism>
<accession>A0ABU1IYE3</accession>
<keyword evidence="2" id="KW-0472">Membrane</keyword>
<keyword evidence="5" id="KW-1185">Reference proteome</keyword>
<dbReference type="InterPro" id="IPR001509">
    <property type="entry name" value="Epimerase_deHydtase"/>
</dbReference>
<dbReference type="Proteomes" id="UP001185028">
    <property type="component" value="Unassembled WGS sequence"/>
</dbReference>
<dbReference type="PANTHER" id="PTHR14097">
    <property type="entry name" value="OXIDOREDUCTASE HTATIP2"/>
    <property type="match status" value="1"/>
</dbReference>
<gene>
    <name evidence="4" type="ORF">JOC58_001839</name>
</gene>
<protein>
    <submittedName>
        <fullName evidence="4">Uncharacterized protein YbjT (DUF2867 family)</fullName>
    </submittedName>
</protein>
<dbReference type="EMBL" id="JAVDQH010000006">
    <property type="protein sequence ID" value="MDR6243946.1"/>
    <property type="molecule type" value="Genomic_DNA"/>
</dbReference>
<proteinExistence type="predicted"/>
<dbReference type="PANTHER" id="PTHR14097:SF7">
    <property type="entry name" value="OXIDOREDUCTASE HTATIP2"/>
    <property type="match status" value="1"/>
</dbReference>
<evidence type="ECO:0000256" key="2">
    <source>
        <dbReference type="ARBA" id="ARBA00023136"/>
    </source>
</evidence>
<comment type="subcellular location">
    <subcellularLocation>
        <location evidence="1">Membrane</location>
    </subcellularLocation>
</comment>
<sequence length="228" mass="25362">MTERIALVAGATGLVGRSLVDILVHEPTYDRIKVLVRQIVPDWQSYTQVEQLVTDYDHLDQHADTWQATDVYCCLGTTIKQAGSQERMYQIDVTYPLRLAELARARGAEHFLLISAMGADANSRIFYSRIKGELEQQLSALGYPSLSIVQPSLLLGERKEFRLGERTAAAISSVVSPLLRGGLSKYKPIQATTVAKAMYKLALKRPNGVNNYLSHQLQQLSSSHQTDS</sequence>
<name>A0ABU1IYE3_9BACL</name>
<dbReference type="RefSeq" id="WP_188775911.1">
    <property type="nucleotide sequence ID" value="NZ_BMMB01000005.1"/>
</dbReference>
<evidence type="ECO:0000313" key="5">
    <source>
        <dbReference type="Proteomes" id="UP001185028"/>
    </source>
</evidence>
<feature type="domain" description="NAD-dependent epimerase/dehydratase" evidence="3">
    <location>
        <begin position="6"/>
        <end position="116"/>
    </location>
</feature>
<dbReference type="Gene3D" id="3.40.50.720">
    <property type="entry name" value="NAD(P)-binding Rossmann-like Domain"/>
    <property type="match status" value="1"/>
</dbReference>